<feature type="transmembrane region" description="Helical" evidence="7">
    <location>
        <begin position="115"/>
        <end position="137"/>
    </location>
</feature>
<proteinExistence type="predicted"/>
<feature type="transmembrane region" description="Helical" evidence="7">
    <location>
        <begin position="158"/>
        <end position="176"/>
    </location>
</feature>
<gene>
    <name evidence="9" type="ORF">ADK75_28180</name>
</gene>
<evidence type="ECO:0000256" key="1">
    <source>
        <dbReference type="ARBA" id="ARBA00004651"/>
    </source>
</evidence>
<keyword evidence="6 7" id="KW-0472">Membrane</keyword>
<reference evidence="10" key="1">
    <citation type="submission" date="2015-07" db="EMBL/GenBank/DDBJ databases">
        <authorList>
            <consortium name="Consortium for Microbial Forensics and Genomics (microFORGE)"/>
            <person name="Knight B.M."/>
            <person name="Roberts D.P."/>
            <person name="Lin D."/>
            <person name="Hari K."/>
            <person name="Fletcher J."/>
            <person name="Melcher U."/>
            <person name="Blagden T."/>
            <person name="Winegar R.A."/>
        </authorList>
    </citation>
    <scope>NUCLEOTIDE SEQUENCE [LARGE SCALE GENOMIC DNA]</scope>
    <source>
        <strain evidence="10">NRRL B-1447</strain>
    </source>
</reference>
<evidence type="ECO:0000256" key="5">
    <source>
        <dbReference type="ARBA" id="ARBA00022989"/>
    </source>
</evidence>
<dbReference type="AlphaFoldDB" id="A0A0L8M7A0"/>
<evidence type="ECO:0000313" key="10">
    <source>
        <dbReference type="Proteomes" id="UP000037084"/>
    </source>
</evidence>
<evidence type="ECO:0000313" key="9">
    <source>
        <dbReference type="EMBL" id="KOG46174.1"/>
    </source>
</evidence>
<dbReference type="InterPro" id="IPR020846">
    <property type="entry name" value="MFS_dom"/>
</dbReference>
<keyword evidence="4 7" id="KW-0812">Transmembrane</keyword>
<evidence type="ECO:0000256" key="7">
    <source>
        <dbReference type="SAM" id="Phobius"/>
    </source>
</evidence>
<feature type="transmembrane region" description="Helical" evidence="7">
    <location>
        <begin position="391"/>
        <end position="411"/>
    </location>
</feature>
<dbReference type="OrthoDB" id="4109786at2"/>
<dbReference type="InterPro" id="IPR050171">
    <property type="entry name" value="MFS_Transporters"/>
</dbReference>
<evidence type="ECO:0000256" key="4">
    <source>
        <dbReference type="ARBA" id="ARBA00022692"/>
    </source>
</evidence>
<dbReference type="InterPro" id="IPR011701">
    <property type="entry name" value="MFS"/>
</dbReference>
<protein>
    <recommendedName>
        <fullName evidence="8">Major facilitator superfamily (MFS) profile domain-containing protein</fullName>
    </recommendedName>
</protein>
<feature type="domain" description="Major facilitator superfamily (MFS) profile" evidence="8">
    <location>
        <begin position="24"/>
        <end position="416"/>
    </location>
</feature>
<dbReference type="Gene3D" id="1.20.1250.20">
    <property type="entry name" value="MFS general substrate transporter like domains"/>
    <property type="match status" value="1"/>
</dbReference>
<feature type="transmembrane region" description="Helical" evidence="7">
    <location>
        <begin position="365"/>
        <end position="385"/>
    </location>
</feature>
<name>A0A0L8M7A0_STRVG</name>
<evidence type="ECO:0000256" key="3">
    <source>
        <dbReference type="ARBA" id="ARBA00022475"/>
    </source>
</evidence>
<dbReference type="GO" id="GO:0022857">
    <property type="term" value="F:transmembrane transporter activity"/>
    <property type="evidence" value="ECO:0007669"/>
    <property type="project" value="InterPro"/>
</dbReference>
<organism evidence="9 10">
    <name type="scientific">Streptomyces virginiae</name>
    <name type="common">Streptomyces cinnamonensis</name>
    <dbReference type="NCBI Taxonomy" id="1961"/>
    <lineage>
        <taxon>Bacteria</taxon>
        <taxon>Bacillati</taxon>
        <taxon>Actinomycetota</taxon>
        <taxon>Actinomycetes</taxon>
        <taxon>Kitasatosporales</taxon>
        <taxon>Streptomycetaceae</taxon>
        <taxon>Streptomyces</taxon>
    </lineage>
</organism>
<evidence type="ECO:0000256" key="6">
    <source>
        <dbReference type="ARBA" id="ARBA00023136"/>
    </source>
</evidence>
<feature type="transmembrane region" description="Helical" evidence="7">
    <location>
        <begin position="91"/>
        <end position="109"/>
    </location>
</feature>
<dbReference type="Proteomes" id="UP000037084">
    <property type="component" value="Unassembled WGS sequence"/>
</dbReference>
<dbReference type="InterPro" id="IPR036259">
    <property type="entry name" value="MFS_trans_sf"/>
</dbReference>
<evidence type="ECO:0000259" key="8">
    <source>
        <dbReference type="PROSITE" id="PS50850"/>
    </source>
</evidence>
<comment type="subcellular location">
    <subcellularLocation>
        <location evidence="1">Cell membrane</location>
        <topology evidence="1">Multi-pass membrane protein</topology>
    </subcellularLocation>
</comment>
<keyword evidence="2" id="KW-0813">Transport</keyword>
<dbReference type="GO" id="GO:0005886">
    <property type="term" value="C:plasma membrane"/>
    <property type="evidence" value="ECO:0007669"/>
    <property type="project" value="UniProtKB-SubCell"/>
</dbReference>
<feature type="transmembrane region" description="Helical" evidence="7">
    <location>
        <begin position="61"/>
        <end position="79"/>
    </location>
</feature>
<dbReference type="RefSeq" id="WP_053175269.1">
    <property type="nucleotide sequence ID" value="NZ_LGUV01000354.1"/>
</dbReference>
<keyword evidence="5 7" id="KW-1133">Transmembrane helix</keyword>
<evidence type="ECO:0000256" key="2">
    <source>
        <dbReference type="ARBA" id="ARBA00022448"/>
    </source>
</evidence>
<feature type="transmembrane region" description="Helical" evidence="7">
    <location>
        <begin position="292"/>
        <end position="312"/>
    </location>
</feature>
<feature type="transmembrane region" description="Helical" evidence="7">
    <location>
        <begin position="226"/>
        <end position="250"/>
    </location>
</feature>
<accession>A0A0L8M7A0</accession>
<dbReference type="EMBL" id="LGUV01000354">
    <property type="protein sequence ID" value="KOG46174.1"/>
    <property type="molecule type" value="Genomic_DNA"/>
</dbReference>
<feature type="transmembrane region" description="Helical" evidence="7">
    <location>
        <begin position="182"/>
        <end position="205"/>
    </location>
</feature>
<sequence>MSAATDTRRPRTAADRLGLPVLRGHGLFITGNLIDSLGNGMLLPLGLLYFTDVQGLPPAQVGAAMTVGQAIALPVTFLAGRLMDRVGPKRVVVWANLLSAAGFALFLLAREPWHIAGVYVLVQAGINMYFTAQRTLITHVTRAEERRSWFAFTGSLRNIGLAAGAAAAAGALTVFGNGSLRWMIAADAATYLLAAACFAALATTPPEPDGTPPSALVTRSDHTRRYLLLVAVNLPYVLAQAVLAVLVALYTTRALGLPASAASLLFVINTVIVSACSTAVTAHVAPKVPRRAVAAGYLIMAFGMWAFALPSLPGPASPSGGASAAWSALVVAIVLFSVAEILLGPALSELSVSLTPQAAGGFTQGLYQFSWAIGMVAAPALFTLLLEAGPLLPWGVEAAACLIAVLAAPALKAPNRHRRRNPR</sequence>
<dbReference type="PANTHER" id="PTHR23517:SF2">
    <property type="entry name" value="MULTIDRUG RESISTANCE PROTEIN MDTH"/>
    <property type="match status" value="1"/>
</dbReference>
<keyword evidence="3" id="KW-1003">Cell membrane</keyword>
<feature type="transmembrane region" description="Helical" evidence="7">
    <location>
        <begin position="324"/>
        <end position="344"/>
    </location>
</feature>
<feature type="transmembrane region" description="Helical" evidence="7">
    <location>
        <begin position="26"/>
        <end position="49"/>
    </location>
</feature>
<dbReference type="Pfam" id="PF07690">
    <property type="entry name" value="MFS_1"/>
    <property type="match status" value="1"/>
</dbReference>
<feature type="transmembrane region" description="Helical" evidence="7">
    <location>
        <begin position="262"/>
        <end position="285"/>
    </location>
</feature>
<dbReference type="PROSITE" id="PS50850">
    <property type="entry name" value="MFS"/>
    <property type="match status" value="1"/>
</dbReference>
<comment type="caution">
    <text evidence="9">The sequence shown here is derived from an EMBL/GenBank/DDBJ whole genome shotgun (WGS) entry which is preliminary data.</text>
</comment>
<dbReference type="SUPFAM" id="SSF103473">
    <property type="entry name" value="MFS general substrate transporter"/>
    <property type="match status" value="1"/>
</dbReference>
<dbReference type="PANTHER" id="PTHR23517">
    <property type="entry name" value="RESISTANCE PROTEIN MDTM, PUTATIVE-RELATED-RELATED"/>
    <property type="match status" value="1"/>
</dbReference>
<dbReference type="PATRIC" id="fig|1961.12.peg.6273"/>